<dbReference type="Gene3D" id="3.40.50.300">
    <property type="entry name" value="P-loop containing nucleotide triphosphate hydrolases"/>
    <property type="match status" value="1"/>
</dbReference>
<protein>
    <recommendedName>
        <fullName evidence="3">Histidine kinase</fullName>
    </recommendedName>
</protein>
<keyword evidence="2" id="KW-1185">Reference proteome</keyword>
<name>A0ABM7PDH0_9BACT</name>
<dbReference type="EMBL" id="AP024488">
    <property type="protein sequence ID" value="BCS95272.1"/>
    <property type="molecule type" value="Genomic_DNA"/>
</dbReference>
<organism evidence="1 2">
    <name type="scientific">Desulfoluna limicola</name>
    <dbReference type="NCBI Taxonomy" id="2810562"/>
    <lineage>
        <taxon>Bacteria</taxon>
        <taxon>Pseudomonadati</taxon>
        <taxon>Thermodesulfobacteriota</taxon>
        <taxon>Desulfobacteria</taxon>
        <taxon>Desulfobacterales</taxon>
        <taxon>Desulfolunaceae</taxon>
        <taxon>Desulfoluna</taxon>
    </lineage>
</organism>
<dbReference type="Pfam" id="PF13189">
    <property type="entry name" value="Cytidylate_kin2"/>
    <property type="match status" value="1"/>
</dbReference>
<sequence>MSIITISRASCSKGRIVAESVAENLGFECLSREILLETADRFNVPQPTLMKALHDGPNLIERFSPGKERYIAMIKSALLNRLKMGNIVYHGLAGHFLVREVPQVLKIRILADMKDRVIEEMQRGQVSEVMARARLAQEDRERSSWSNYFCKVMPSDSELYDLVINLKEISTDECVAMICNTITMEKFTFTDEARKQIEDMAFAATIKATLVTKYDTAIVTSRSGRVVIKLPQPMRGIEKTKGEITDLLSDIHGIHQIHFDIKSNALPRTAMHK</sequence>
<gene>
    <name evidence="1" type="ORF">DSLASN_09040</name>
</gene>
<accession>A0ABM7PDH0</accession>
<dbReference type="RefSeq" id="WP_236891537.1">
    <property type="nucleotide sequence ID" value="NZ_AP024488.1"/>
</dbReference>
<evidence type="ECO:0000313" key="2">
    <source>
        <dbReference type="Proteomes" id="UP001320148"/>
    </source>
</evidence>
<reference evidence="1 2" key="1">
    <citation type="submission" date="2021-02" db="EMBL/GenBank/DDBJ databases">
        <title>Complete genome of Desulfoluna sp. strain ASN36.</title>
        <authorList>
            <person name="Takahashi A."/>
            <person name="Kojima H."/>
            <person name="Fukui M."/>
        </authorList>
    </citation>
    <scope>NUCLEOTIDE SEQUENCE [LARGE SCALE GENOMIC DNA]</scope>
    <source>
        <strain evidence="1 2">ASN36</strain>
    </source>
</reference>
<proteinExistence type="predicted"/>
<dbReference type="InterPro" id="IPR027417">
    <property type="entry name" value="P-loop_NTPase"/>
</dbReference>
<evidence type="ECO:0008006" key="3">
    <source>
        <dbReference type="Google" id="ProtNLM"/>
    </source>
</evidence>
<evidence type="ECO:0000313" key="1">
    <source>
        <dbReference type="EMBL" id="BCS95272.1"/>
    </source>
</evidence>
<dbReference type="Proteomes" id="UP001320148">
    <property type="component" value="Chromosome"/>
</dbReference>